<keyword evidence="3" id="KW-0560">Oxidoreductase</keyword>
<evidence type="ECO:0000256" key="3">
    <source>
        <dbReference type="ARBA" id="ARBA00023002"/>
    </source>
</evidence>
<keyword evidence="1" id="KW-0285">Flavoprotein</keyword>
<evidence type="ECO:0000256" key="4">
    <source>
        <dbReference type="SAM" id="Phobius"/>
    </source>
</evidence>
<keyword evidence="4" id="KW-0812">Transmembrane</keyword>
<comment type="caution">
    <text evidence="6">The sequence shown here is derived from an EMBL/GenBank/DDBJ whole genome shotgun (WGS) entry which is preliminary data.</text>
</comment>
<dbReference type="GO" id="GO:0071949">
    <property type="term" value="F:FAD binding"/>
    <property type="evidence" value="ECO:0007669"/>
    <property type="project" value="InterPro"/>
</dbReference>
<sequence length="647" mass="73314">MCIIACTQLVLGGWQGYNLFWPKPTYGWWLSVAATCLHISNGLHNVIAWMKIKPFMTKRSSRFFIGTIVLVQPYWILEIYATFAFFNDLPNSNLFSKTRPIETIFRDPWWVAACIKLVWTLKMHYDMTFSQVIMISPRFAVMLAAMVLSIVFCLLDILSVTGVLSDALPTGVNPFWKLALVFKCLTDTLVLDDFKTALDKLWSLRRESLGSSAPLVTGRDSHSAKRRNEDGFEKVIIVGAGPSGLLLALLLSKHGIPVTVVEMSHELDQQPRAAHYGPAAVPDLKRAGILDKIKSEGMSLDTMCWRRADDHGYIAGFNAQVMANVDGNDLRTVCLPLQDLDKLMLDLFLEKYNGNILWKHKVIDVGQDEKKAWIDVESPEGKKRLEADYIIGCDGANSAVRRALFGNDYPGFTWDAQIIATNTYYDFEGKFGFHDANFIIHPENFFYPDQNAKMAAKITTDGLYRVTYGETPGLSIEEYKQRQPWKFETMLPGHPKPDDYKMINFAPYKMHQRCATKFRVGRVLLVADAAHLCNPWGGLGITGGFVDCGGLYDCLAGIWDGKADESILDLYSEKRIEKWKTVIDPISQENFRRVSDKDPATRYDRDEFLHLLTQGETDKAFLKDLLMGTFDVRYDFTQHYRDAAKAA</sequence>
<dbReference type="Pfam" id="PF01494">
    <property type="entry name" value="FAD_binding_3"/>
    <property type="match status" value="1"/>
</dbReference>
<reference evidence="6" key="1">
    <citation type="submission" date="2023-06" db="EMBL/GenBank/DDBJ databases">
        <authorList>
            <person name="Noh H."/>
        </authorList>
    </citation>
    <scope>NUCLEOTIDE SEQUENCE</scope>
    <source>
        <strain evidence="6">DUCC20226</strain>
    </source>
</reference>
<evidence type="ECO:0000313" key="6">
    <source>
        <dbReference type="EMBL" id="KAK2614238.1"/>
    </source>
</evidence>
<dbReference type="InterPro" id="IPR002938">
    <property type="entry name" value="FAD-bd"/>
</dbReference>
<evidence type="ECO:0000256" key="2">
    <source>
        <dbReference type="ARBA" id="ARBA00022827"/>
    </source>
</evidence>
<name>A0AAD9W932_PHOAM</name>
<dbReference type="GO" id="GO:0016491">
    <property type="term" value="F:oxidoreductase activity"/>
    <property type="evidence" value="ECO:0007669"/>
    <property type="project" value="UniProtKB-KW"/>
</dbReference>
<dbReference type="EMBL" id="JAUJFL010000001">
    <property type="protein sequence ID" value="KAK2614238.1"/>
    <property type="molecule type" value="Genomic_DNA"/>
</dbReference>
<dbReference type="SUPFAM" id="SSF51905">
    <property type="entry name" value="FAD/NAD(P)-binding domain"/>
    <property type="match status" value="1"/>
</dbReference>
<dbReference type="InterPro" id="IPR036188">
    <property type="entry name" value="FAD/NAD-bd_sf"/>
</dbReference>
<feature type="domain" description="FAD-binding" evidence="5">
    <location>
        <begin position="234"/>
        <end position="582"/>
    </location>
</feature>
<dbReference type="Gene3D" id="3.30.70.2450">
    <property type="match status" value="1"/>
</dbReference>
<keyword evidence="4" id="KW-0472">Membrane</keyword>
<dbReference type="PANTHER" id="PTHR42029">
    <property type="entry name" value="AN04G07800"/>
    <property type="match status" value="1"/>
</dbReference>
<dbReference type="Gene3D" id="3.50.50.60">
    <property type="entry name" value="FAD/NAD(P)-binding domain"/>
    <property type="match status" value="1"/>
</dbReference>
<keyword evidence="4" id="KW-1133">Transmembrane helix</keyword>
<feature type="transmembrane region" description="Helical" evidence="4">
    <location>
        <begin position="26"/>
        <end position="43"/>
    </location>
</feature>
<gene>
    <name evidence="6" type="ORF">N8I77_001084</name>
</gene>
<dbReference type="PRINTS" id="PR00420">
    <property type="entry name" value="RNGMNOXGNASE"/>
</dbReference>
<feature type="transmembrane region" description="Helical" evidence="4">
    <location>
        <begin position="139"/>
        <end position="164"/>
    </location>
</feature>
<evidence type="ECO:0000313" key="7">
    <source>
        <dbReference type="Proteomes" id="UP001265746"/>
    </source>
</evidence>
<keyword evidence="7" id="KW-1185">Reference proteome</keyword>
<dbReference type="AlphaFoldDB" id="A0AAD9W932"/>
<feature type="transmembrane region" description="Helical" evidence="4">
    <location>
        <begin position="109"/>
        <end position="127"/>
    </location>
</feature>
<accession>A0AAD9W932</accession>
<keyword evidence="2" id="KW-0274">FAD</keyword>
<proteinExistence type="predicted"/>
<feature type="transmembrane region" description="Helical" evidence="4">
    <location>
        <begin position="63"/>
        <end position="86"/>
    </location>
</feature>
<dbReference type="PANTHER" id="PTHR42029:SF3">
    <property type="entry name" value="AN04G07800"/>
    <property type="match status" value="1"/>
</dbReference>
<organism evidence="6 7">
    <name type="scientific">Phomopsis amygdali</name>
    <name type="common">Fusicoccum amygdali</name>
    <dbReference type="NCBI Taxonomy" id="1214568"/>
    <lineage>
        <taxon>Eukaryota</taxon>
        <taxon>Fungi</taxon>
        <taxon>Dikarya</taxon>
        <taxon>Ascomycota</taxon>
        <taxon>Pezizomycotina</taxon>
        <taxon>Sordariomycetes</taxon>
        <taxon>Sordariomycetidae</taxon>
        <taxon>Diaporthales</taxon>
        <taxon>Diaporthaceae</taxon>
        <taxon>Diaporthe</taxon>
    </lineage>
</organism>
<evidence type="ECO:0000256" key="1">
    <source>
        <dbReference type="ARBA" id="ARBA00022630"/>
    </source>
</evidence>
<dbReference type="Proteomes" id="UP001265746">
    <property type="component" value="Unassembled WGS sequence"/>
</dbReference>
<evidence type="ECO:0000259" key="5">
    <source>
        <dbReference type="Pfam" id="PF01494"/>
    </source>
</evidence>
<protein>
    <recommendedName>
        <fullName evidence="5">FAD-binding domain-containing protein</fullName>
    </recommendedName>
</protein>